<dbReference type="PROSITE" id="PS50088">
    <property type="entry name" value="ANK_REPEAT"/>
    <property type="match status" value="7"/>
</dbReference>
<dbReference type="PANTHER" id="PTHR24123:SF33">
    <property type="entry name" value="PROTEIN HOS4"/>
    <property type="match status" value="1"/>
</dbReference>
<dbReference type="Proteomes" id="UP001152795">
    <property type="component" value="Unassembled WGS sequence"/>
</dbReference>
<dbReference type="Pfam" id="PF12796">
    <property type="entry name" value="Ank_2"/>
    <property type="match status" value="3"/>
</dbReference>
<dbReference type="SUPFAM" id="SSF48403">
    <property type="entry name" value="Ankyrin repeat"/>
    <property type="match status" value="4"/>
</dbReference>
<dbReference type="EMBL" id="CACRXK020004876">
    <property type="protein sequence ID" value="CAB4004338.1"/>
    <property type="molecule type" value="Genomic_DNA"/>
</dbReference>
<accession>A0A6S7IPV8</accession>
<dbReference type="SUPFAM" id="SSF52540">
    <property type="entry name" value="P-loop containing nucleoside triphosphate hydrolases"/>
    <property type="match status" value="1"/>
</dbReference>
<feature type="domain" description="TANC1/2-like winged helix" evidence="5">
    <location>
        <begin position="504"/>
        <end position="619"/>
    </location>
</feature>
<evidence type="ECO:0000259" key="4">
    <source>
        <dbReference type="Pfam" id="PF24883"/>
    </source>
</evidence>
<dbReference type="InterPro" id="IPR058056">
    <property type="entry name" value="WH_TANC1/2"/>
</dbReference>
<dbReference type="SMART" id="SM00248">
    <property type="entry name" value="ANK"/>
    <property type="match status" value="11"/>
</dbReference>
<dbReference type="Pfam" id="PF00023">
    <property type="entry name" value="Ank"/>
    <property type="match status" value="1"/>
</dbReference>
<dbReference type="Pfam" id="PF25521">
    <property type="entry name" value="WHD_TANC1"/>
    <property type="match status" value="1"/>
</dbReference>
<dbReference type="InterPro" id="IPR036770">
    <property type="entry name" value="Ankyrin_rpt-contain_sf"/>
</dbReference>
<evidence type="ECO:0000259" key="5">
    <source>
        <dbReference type="Pfam" id="PF25521"/>
    </source>
</evidence>
<dbReference type="Pfam" id="PF24883">
    <property type="entry name" value="NPHP3_N"/>
    <property type="match status" value="1"/>
</dbReference>
<dbReference type="PANTHER" id="PTHR24123">
    <property type="entry name" value="ANKYRIN REPEAT-CONTAINING"/>
    <property type="match status" value="1"/>
</dbReference>
<evidence type="ECO:0000256" key="1">
    <source>
        <dbReference type="ARBA" id="ARBA00022737"/>
    </source>
</evidence>
<dbReference type="InterPro" id="IPR051165">
    <property type="entry name" value="Multifunctional_ANK_Repeat"/>
</dbReference>
<keyword evidence="2" id="KW-0040">ANK repeat</keyword>
<dbReference type="Pfam" id="PF18738">
    <property type="entry name" value="HEPN_DZIP3"/>
    <property type="match status" value="1"/>
</dbReference>
<protein>
    <submittedName>
        <fullName evidence="6">Ankyrin repeat domain-containing 50</fullName>
    </submittedName>
</protein>
<evidence type="ECO:0000256" key="2">
    <source>
        <dbReference type="ARBA" id="ARBA00023043"/>
    </source>
</evidence>
<comment type="caution">
    <text evidence="6">The sequence shown here is derived from an EMBL/GenBank/DDBJ whole genome shotgun (WGS) entry which is preliminary data.</text>
</comment>
<dbReference type="InterPro" id="IPR027417">
    <property type="entry name" value="P-loop_NTPase"/>
</dbReference>
<sequence>MPSMDDRHKANGARLNRLLIDLGTEAMRMFFDSIHHPATLTAALITNHALLLRLQRRGVVKPDQMLILFPPIPLVPSKSGDYDITLLYILLRNICGLHPPTSTGSWDRLPPLTDPSLEADLARIKYYRNKIYGHITNTKVDDVKFQSYWNDISGALSRRGISANEIRKIKTNPLEENKNRQFWRGAVLLIVVSLLFIYVMLPNFWKEVQISSALDFSSRLNILKEDFIGRELIFRELEEAVNRTQFDVVILGDPGSGKSAIMSQLISSPTSSPFIHNNIVGYHLCKFDEERTRDGTRFVNTLVEQLSRIPEYESVIKQQRFQNELKNNCEKDPVGCFDTIIFEPLTTIKLDLQDTTKFIIIDALDECIEKSEKRSQILTIVQNKMTKLPSWIKLIITSRNKTSLIAKLPTFEKVVINSTDQRNLNDIRSYVDHVLLGNDRFKNESVMECVENLIEQLNNTKEGNFLYFKTLLQYLKKNDCYKPGQVPQTLDELYGRSFRDRFLKEDFERFAPLFEVLLASNAPPTITELEAILIFRNDEYNTRRIIKQVSEFLDERDGTVRFYHKSFADWLVTQAEDSDGLFIKKSSGHQYIVNYLLEKINTTLTLQELSELSMHVLFGGMQEGQVKKLLDLNVGEIWEPRTGKYILHVLAEKRKSTKIIEKFLKKFDSVDMLDTNGLTPLWYATGSGSFNNVKLFIDNGADLYSTHHNNWFNPISEIAAKGYTEIAEFLIDNGADFDKENRFREKPMTVAAKSGHLDLVELLIDKGVEADVIALHHAAGNNHSNIVRFLLRNKIRDECLECKPDTNLSSCLTGENLNFQQFHQCFCETALHAAVHEGHLHIAELLLSHGKDSLECKRRSGKTPLLEAAERNDTEMAILLLNEGANIDAVCEDSINENDYLVDEYEFAKSKKWYYHSPAYIKDKGVCPWGTQSIHHFARHKSWEMVKGLISRWKANPFSENLQGLTSVSFAIMQDRVDLIQYFNATYPVMMTKFITNDTVQRHMTLCGSVEILKLLISIANTSVLQTVYEDGMTLLHLATQWSPYPPTVLVLGRPPLCPQVGFFDVRYVNDYKKRLTIVKLLTKLQQNIVKKDKHGRTALHYAAENGFAGAVRHLLRQGSNWEAKGYSVIRDNPLALALKESPSYPLHFLPCRTTNDGVFQSCNSTMYDETARSLIIQQQSLIKKCRKGTKRLLRTLVEKNMPLSLYTVLKIGVDTNCEIELFKTHLAITRGPIGERSREISEVFKIFQVNVTVECGIPFVVSELHLMAYLGKINDTGNFFKLSIDNRSFPLQKLIHIHPKGIRIFDECRDEEGYLAIHRAVQGGNADAVGLFISLGVDISKKTRSGWNALDLSIFYLVPERFSRRTLEEDDLSHLVRFFFFRKHHQPLYVQISRQHDLPDYTEAAFLVQDLRELVFEKLLEQSLKTISDNGSTSFSWCKSEFTALSPLHIAASRGMEMLQYVRKKARSLPIHCTNKHGVRPRYMAYLYENIENAETNRKIFLETPGFPIEGRSLQYPERNAEYHLIYNHFFQTPVVDLSYELDVEGLFKCHGINDFLPKQTAMERLIERCSNSCGRQSASQVSQKPSFLPQIMESYCGSRKCRCVEIMRLLQKQFFSQPRRNKRVGKFVAKRMGWNDTSPDGDVMYRWPFRFLLMKALKTDKEYEYLKIVGEDLEPIVS</sequence>
<keyword evidence="7" id="KW-1185">Reference proteome</keyword>
<proteinExistence type="predicted"/>
<dbReference type="Gene3D" id="3.40.50.300">
    <property type="entry name" value="P-loop containing nucleotide triphosphate hydrolases"/>
    <property type="match status" value="1"/>
</dbReference>
<reference evidence="6" key="1">
    <citation type="submission" date="2020-04" db="EMBL/GenBank/DDBJ databases">
        <authorList>
            <person name="Alioto T."/>
            <person name="Alioto T."/>
            <person name="Gomez Garrido J."/>
        </authorList>
    </citation>
    <scope>NUCLEOTIDE SEQUENCE</scope>
    <source>
        <strain evidence="6">A484AB</strain>
    </source>
</reference>
<feature type="domain" description="Nephrocystin 3-like N-terminal" evidence="4">
    <location>
        <begin position="249"/>
        <end position="399"/>
    </location>
</feature>
<dbReference type="InterPro" id="IPR002110">
    <property type="entry name" value="Ankyrin_rpt"/>
</dbReference>
<dbReference type="OrthoDB" id="5989012at2759"/>
<evidence type="ECO:0000259" key="3">
    <source>
        <dbReference type="Pfam" id="PF18738"/>
    </source>
</evidence>
<dbReference type="Gene3D" id="1.25.40.20">
    <property type="entry name" value="Ankyrin repeat-containing domain"/>
    <property type="match status" value="3"/>
</dbReference>
<dbReference type="InterPro" id="IPR056884">
    <property type="entry name" value="NPHP3-like_N"/>
</dbReference>
<gene>
    <name evidence="6" type="ORF">PACLA_8A079736</name>
</gene>
<keyword evidence="1" id="KW-0677">Repeat</keyword>
<evidence type="ECO:0000313" key="6">
    <source>
        <dbReference type="EMBL" id="CAB4004338.1"/>
    </source>
</evidence>
<dbReference type="PROSITE" id="PS50297">
    <property type="entry name" value="ANK_REP_REGION"/>
    <property type="match status" value="6"/>
</dbReference>
<name>A0A6S7IPV8_PARCT</name>
<evidence type="ECO:0000313" key="7">
    <source>
        <dbReference type="Proteomes" id="UP001152795"/>
    </source>
</evidence>
<dbReference type="InterPro" id="IPR041249">
    <property type="entry name" value="HEPN_DZIP3"/>
</dbReference>
<organism evidence="6 7">
    <name type="scientific">Paramuricea clavata</name>
    <name type="common">Red gorgonian</name>
    <name type="synonym">Violescent sea-whip</name>
    <dbReference type="NCBI Taxonomy" id="317549"/>
    <lineage>
        <taxon>Eukaryota</taxon>
        <taxon>Metazoa</taxon>
        <taxon>Cnidaria</taxon>
        <taxon>Anthozoa</taxon>
        <taxon>Octocorallia</taxon>
        <taxon>Malacalcyonacea</taxon>
        <taxon>Plexauridae</taxon>
        <taxon>Paramuricea</taxon>
    </lineage>
</organism>
<feature type="domain" description="DZIP3-like HEPN" evidence="3">
    <location>
        <begin position="37"/>
        <end position="180"/>
    </location>
</feature>